<evidence type="ECO:0000256" key="1">
    <source>
        <dbReference type="ARBA" id="ARBA00022801"/>
    </source>
</evidence>
<keyword evidence="1" id="KW-0378">Hydrolase</keyword>
<dbReference type="PANTHER" id="PTHR48081:SF8">
    <property type="entry name" value="ALPHA_BETA HYDROLASE FOLD-3 DOMAIN-CONTAINING PROTEIN-RELATED"/>
    <property type="match status" value="1"/>
</dbReference>
<evidence type="ECO:0000313" key="3">
    <source>
        <dbReference type="EMBL" id="KAL1879474.1"/>
    </source>
</evidence>
<name>A0ABR3XU08_9EURO</name>
<evidence type="ECO:0000259" key="2">
    <source>
        <dbReference type="Pfam" id="PF07859"/>
    </source>
</evidence>
<dbReference type="InterPro" id="IPR013094">
    <property type="entry name" value="AB_hydrolase_3"/>
</dbReference>
<evidence type="ECO:0000313" key="4">
    <source>
        <dbReference type="Proteomes" id="UP001583193"/>
    </source>
</evidence>
<dbReference type="Gene3D" id="3.40.50.1820">
    <property type="entry name" value="alpha/beta hydrolase"/>
    <property type="match status" value="1"/>
</dbReference>
<reference evidence="3 4" key="1">
    <citation type="journal article" date="2024" name="IMA Fungus">
        <title>IMA Genome - F19 : A genome assembly and annotation guide to empower mycologists, including annotated draft genome sequences of Ceratocystis pirilliformis, Diaporthe australafricana, Fusarium ophioides, Paecilomyces lecythidis, and Sporothrix stenoceras.</title>
        <authorList>
            <person name="Aylward J."/>
            <person name="Wilson A.M."/>
            <person name="Visagie C.M."/>
            <person name="Spraker J."/>
            <person name="Barnes I."/>
            <person name="Buitendag C."/>
            <person name="Ceriani C."/>
            <person name="Del Mar Angel L."/>
            <person name="du Plessis D."/>
            <person name="Fuchs T."/>
            <person name="Gasser K."/>
            <person name="Kramer D."/>
            <person name="Li W."/>
            <person name="Munsamy K."/>
            <person name="Piso A."/>
            <person name="Price J.L."/>
            <person name="Sonnekus B."/>
            <person name="Thomas C."/>
            <person name="van der Nest A."/>
            <person name="van Dijk A."/>
            <person name="van Heerden A."/>
            <person name="van Vuuren N."/>
            <person name="Yilmaz N."/>
            <person name="Duong T.A."/>
            <person name="van der Merwe N.A."/>
            <person name="Wingfield M.J."/>
            <person name="Wingfield B.D."/>
        </authorList>
    </citation>
    <scope>NUCLEOTIDE SEQUENCE [LARGE SCALE GENOMIC DNA]</scope>
    <source>
        <strain evidence="3 4">CMW 18167</strain>
    </source>
</reference>
<dbReference type="Proteomes" id="UP001583193">
    <property type="component" value="Unassembled WGS sequence"/>
</dbReference>
<dbReference type="Pfam" id="PF07859">
    <property type="entry name" value="Abhydrolase_3"/>
    <property type="match status" value="1"/>
</dbReference>
<dbReference type="InterPro" id="IPR029058">
    <property type="entry name" value="AB_hydrolase_fold"/>
</dbReference>
<dbReference type="InterPro" id="IPR050300">
    <property type="entry name" value="GDXG_lipolytic_enzyme"/>
</dbReference>
<dbReference type="EMBL" id="JAVDPF010000010">
    <property type="protein sequence ID" value="KAL1879474.1"/>
    <property type="molecule type" value="Genomic_DNA"/>
</dbReference>
<sequence length="299" mass="33234">MREQFQGLISALLPHFPSPSEAVASQDDEVGGIKYRVYLPSDVKDSERLPMAGHAHGGGFVLGNLDAEDALCRIVCEHTRSAVISVDYRLAPEHQCPAQFEDTIQVFEWVVEHADLYHMDPTKFYTFGASAGAALALSIANHFIAKSKEYLSLKPALVVKGIASIAPVTLHPDNVPIQYRGMYNSHEEFKVGAPCIDEAAIRYFFEATNIEPTDERYLAGLSTANHADFPPTYLAICECDPLRDDGLIIAKMLENAGVQVQMDFYKGLPHLFWSFPMLPESNEFAQKLIRGVNWLISNM</sequence>
<comment type="caution">
    <text evidence="3">The sequence shown here is derived from an EMBL/GenBank/DDBJ whole genome shotgun (WGS) entry which is preliminary data.</text>
</comment>
<dbReference type="SUPFAM" id="SSF53474">
    <property type="entry name" value="alpha/beta-Hydrolases"/>
    <property type="match status" value="1"/>
</dbReference>
<gene>
    <name evidence="3" type="ORF">Plec18167_003929</name>
</gene>
<dbReference type="PANTHER" id="PTHR48081">
    <property type="entry name" value="AB HYDROLASE SUPERFAMILY PROTEIN C4A8.06C"/>
    <property type="match status" value="1"/>
</dbReference>
<proteinExistence type="predicted"/>
<organism evidence="3 4">
    <name type="scientific">Paecilomyces lecythidis</name>
    <dbReference type="NCBI Taxonomy" id="3004212"/>
    <lineage>
        <taxon>Eukaryota</taxon>
        <taxon>Fungi</taxon>
        <taxon>Dikarya</taxon>
        <taxon>Ascomycota</taxon>
        <taxon>Pezizomycotina</taxon>
        <taxon>Eurotiomycetes</taxon>
        <taxon>Eurotiomycetidae</taxon>
        <taxon>Eurotiales</taxon>
        <taxon>Thermoascaceae</taxon>
        <taxon>Paecilomyces</taxon>
    </lineage>
</organism>
<accession>A0ABR3XU08</accession>
<feature type="domain" description="Alpha/beta hydrolase fold-3" evidence="2">
    <location>
        <begin position="55"/>
        <end position="273"/>
    </location>
</feature>
<keyword evidence="4" id="KW-1185">Reference proteome</keyword>
<protein>
    <recommendedName>
        <fullName evidence="2">Alpha/beta hydrolase fold-3 domain-containing protein</fullName>
    </recommendedName>
</protein>